<reference evidence="2" key="1">
    <citation type="submission" date="2016-06" db="EMBL/GenBank/DDBJ databases">
        <authorList>
            <person name="Varghese N."/>
            <person name="Submissions Spin"/>
        </authorList>
    </citation>
    <scope>NUCLEOTIDE SEQUENCE [LARGE SCALE GENOMIC DNA]</scope>
    <source>
        <strain evidence="2">DSM 45246</strain>
    </source>
</reference>
<dbReference type="Gene3D" id="3.40.50.720">
    <property type="entry name" value="NAD(P)-binding Rossmann-like Domain"/>
    <property type="match status" value="1"/>
</dbReference>
<gene>
    <name evidence="1" type="ORF">GA0070214_107204</name>
</gene>
<sequence>MSIDGRPAGRLAGKVVLMTGAARGIGEHTARLAAARRARLALVGLETPR</sequence>
<proteinExistence type="predicted"/>
<evidence type="ECO:0000313" key="1">
    <source>
        <dbReference type="EMBL" id="SCF16166.1"/>
    </source>
</evidence>
<keyword evidence="2" id="KW-1185">Reference proteome</keyword>
<dbReference type="Proteomes" id="UP000199629">
    <property type="component" value="Unassembled WGS sequence"/>
</dbReference>
<dbReference type="SUPFAM" id="SSF51735">
    <property type="entry name" value="NAD(P)-binding Rossmann-fold domains"/>
    <property type="match status" value="1"/>
</dbReference>
<organism evidence="1 2">
    <name type="scientific">Micromonospora chaiyaphumensis</name>
    <dbReference type="NCBI Taxonomy" id="307119"/>
    <lineage>
        <taxon>Bacteria</taxon>
        <taxon>Bacillati</taxon>
        <taxon>Actinomycetota</taxon>
        <taxon>Actinomycetes</taxon>
        <taxon>Micromonosporales</taxon>
        <taxon>Micromonosporaceae</taxon>
        <taxon>Micromonospora</taxon>
    </lineage>
</organism>
<protein>
    <recommendedName>
        <fullName evidence="3">Short chain dehydrogenase</fullName>
    </recommendedName>
</protein>
<dbReference type="EMBL" id="FMCS01000007">
    <property type="protein sequence ID" value="SCF16166.1"/>
    <property type="molecule type" value="Genomic_DNA"/>
</dbReference>
<evidence type="ECO:0000313" key="2">
    <source>
        <dbReference type="Proteomes" id="UP000199629"/>
    </source>
</evidence>
<accession>A0A1C4Y6B1</accession>
<evidence type="ECO:0008006" key="3">
    <source>
        <dbReference type="Google" id="ProtNLM"/>
    </source>
</evidence>
<dbReference type="AlphaFoldDB" id="A0A1C4Y6B1"/>
<name>A0A1C4Y6B1_9ACTN</name>
<dbReference type="InterPro" id="IPR036291">
    <property type="entry name" value="NAD(P)-bd_dom_sf"/>
</dbReference>